<accession>A0A9P6GWH8</accession>
<evidence type="ECO:0000313" key="2">
    <source>
        <dbReference type="Proteomes" id="UP000740883"/>
    </source>
</evidence>
<dbReference type="AlphaFoldDB" id="A0A9P6GWH8"/>
<gene>
    <name evidence="1" type="ORF">NGRA_3290</name>
</gene>
<name>A0A9P6GWH8_9MICR</name>
<dbReference type="Proteomes" id="UP000740883">
    <property type="component" value="Unassembled WGS sequence"/>
</dbReference>
<comment type="caution">
    <text evidence="1">The sequence shown here is derived from an EMBL/GenBank/DDBJ whole genome shotgun (WGS) entry which is preliminary data.</text>
</comment>
<reference evidence="1 2" key="1">
    <citation type="journal article" date="2020" name="Genome Biol. Evol.">
        <title>Comparative genomics of strictly vertically transmitted, feminizing microsporidia endosymbionts of amphipod crustaceans.</title>
        <authorList>
            <person name="Cormier A."/>
            <person name="Chebbi M.A."/>
            <person name="Giraud I."/>
            <person name="Wattier R."/>
            <person name="Teixeira M."/>
            <person name="Gilbert C."/>
            <person name="Rigaud T."/>
            <person name="Cordaux R."/>
        </authorList>
    </citation>
    <scope>NUCLEOTIDE SEQUENCE [LARGE SCALE GENOMIC DNA]</scope>
    <source>
        <strain evidence="1 2">Ou3-Ou53</strain>
    </source>
</reference>
<sequence>MDLIFIVFFYEAFSSAVNEDKIGSNMISDQNDYTNNGKVLVEDRLNKNILSKKDRILQKYRTEVMITEESQDGNIYEKSCKSTKKRKNEISNEHEDECSSLKPKTFKELVPTNLDVDILPIEYPSFLNDNKNSLWKKIVKGIFTILHKFYKFSSLEKFEEENLVNLNTFGDIDLFISEVRNKLRMKRVVHYNDSLELISFTKYMYYILCEENFDIVCSTNNLCLKSKKIASTIDILDLMMILLYKINNSKYLLEEVKSVVLMAFYRYPTFEKEINNPKYVNDFKLFISKIILLIGVANLVDPSDTMLELYIQNVNILIARSLIKYQGRRHIERALKHIFKKRLEIEKLNEIIPPLNVPFDRYNLIFINFLIARKYICSYFCKPTEIKKSSFQYLEYKRCVSAIKKMGELADLIIEKTK</sequence>
<keyword evidence="2" id="KW-1185">Reference proteome</keyword>
<proteinExistence type="predicted"/>
<protein>
    <submittedName>
        <fullName evidence="1">Uncharacterized protein</fullName>
    </submittedName>
</protein>
<evidence type="ECO:0000313" key="1">
    <source>
        <dbReference type="EMBL" id="KAF9756176.1"/>
    </source>
</evidence>
<organism evidence="1 2">
    <name type="scientific">Nosema granulosis</name>
    <dbReference type="NCBI Taxonomy" id="83296"/>
    <lineage>
        <taxon>Eukaryota</taxon>
        <taxon>Fungi</taxon>
        <taxon>Fungi incertae sedis</taxon>
        <taxon>Microsporidia</taxon>
        <taxon>Nosematidae</taxon>
        <taxon>Nosema</taxon>
    </lineage>
</organism>
<dbReference type="EMBL" id="SBJO01000776">
    <property type="protein sequence ID" value="KAF9756176.1"/>
    <property type="molecule type" value="Genomic_DNA"/>
</dbReference>